<keyword evidence="3 5" id="KW-0687">Ribonucleoprotein</keyword>
<proteinExistence type="inferred from homology"/>
<gene>
    <name evidence="5 8" type="primary">rpmI</name>
    <name evidence="8" type="ORF">H5P27_01120</name>
</gene>
<comment type="caution">
    <text evidence="8">The sequence shown here is derived from an EMBL/GenBank/DDBJ whole genome shotgun (WGS) entry which is preliminary data.</text>
</comment>
<dbReference type="Gene3D" id="4.10.410.60">
    <property type="match status" value="1"/>
</dbReference>
<evidence type="ECO:0000256" key="5">
    <source>
        <dbReference type="HAMAP-Rule" id="MF_00514"/>
    </source>
</evidence>
<dbReference type="PANTHER" id="PTHR33343:SF1">
    <property type="entry name" value="LARGE RIBOSOMAL SUBUNIT PROTEIN BL35M"/>
    <property type="match status" value="1"/>
</dbReference>
<feature type="compositionally biased region" description="Basic and acidic residues" evidence="7">
    <location>
        <begin position="42"/>
        <end position="55"/>
    </location>
</feature>
<dbReference type="InterPro" id="IPR001706">
    <property type="entry name" value="Ribosomal_bL35"/>
</dbReference>
<protein>
    <recommendedName>
        <fullName evidence="4 5">Large ribosomal subunit protein bL35</fullName>
    </recommendedName>
</protein>
<dbReference type="InterPro" id="IPR018265">
    <property type="entry name" value="Ribosomal_bL35_CS"/>
</dbReference>
<dbReference type="HAMAP" id="MF_00514">
    <property type="entry name" value="Ribosomal_bL35"/>
    <property type="match status" value="1"/>
</dbReference>
<evidence type="ECO:0000313" key="8">
    <source>
        <dbReference type="EMBL" id="MBC2604647.1"/>
    </source>
</evidence>
<dbReference type="GO" id="GO:0015934">
    <property type="term" value="C:large ribosomal subunit"/>
    <property type="evidence" value="ECO:0007669"/>
    <property type="project" value="TreeGrafter"/>
</dbReference>
<dbReference type="PROSITE" id="PS00936">
    <property type="entry name" value="RIBOSOMAL_L35"/>
    <property type="match status" value="1"/>
</dbReference>
<evidence type="ECO:0000256" key="6">
    <source>
        <dbReference type="RuleBase" id="RU000568"/>
    </source>
</evidence>
<dbReference type="Pfam" id="PF01632">
    <property type="entry name" value="Ribosomal_L35p"/>
    <property type="match status" value="1"/>
</dbReference>
<dbReference type="GO" id="GO:0003735">
    <property type="term" value="F:structural constituent of ribosome"/>
    <property type="evidence" value="ECO:0007669"/>
    <property type="project" value="InterPro"/>
</dbReference>
<dbReference type="PRINTS" id="PR00064">
    <property type="entry name" value="RIBOSOMALL35"/>
</dbReference>
<reference evidence="8 9" key="1">
    <citation type="submission" date="2020-07" db="EMBL/GenBank/DDBJ databases">
        <authorList>
            <person name="Feng X."/>
        </authorList>
    </citation>
    <scope>NUCLEOTIDE SEQUENCE [LARGE SCALE GENOMIC DNA]</scope>
    <source>
        <strain evidence="8 9">JCM23202</strain>
    </source>
</reference>
<keyword evidence="2 5" id="KW-0689">Ribosomal protein</keyword>
<evidence type="ECO:0000313" key="9">
    <source>
        <dbReference type="Proteomes" id="UP000526501"/>
    </source>
</evidence>
<dbReference type="FunFam" id="4.10.410.60:FF:000001">
    <property type="entry name" value="50S ribosomal protein L35"/>
    <property type="match status" value="1"/>
</dbReference>
<evidence type="ECO:0000256" key="1">
    <source>
        <dbReference type="ARBA" id="ARBA00006598"/>
    </source>
</evidence>
<keyword evidence="9" id="KW-1185">Reference proteome</keyword>
<dbReference type="SUPFAM" id="SSF143034">
    <property type="entry name" value="L35p-like"/>
    <property type="match status" value="1"/>
</dbReference>
<evidence type="ECO:0000256" key="2">
    <source>
        <dbReference type="ARBA" id="ARBA00022980"/>
    </source>
</evidence>
<comment type="similarity">
    <text evidence="1 5 6">Belongs to the bacterial ribosomal protein bL35 family.</text>
</comment>
<organism evidence="8 9">
    <name type="scientific">Pelagicoccus albus</name>
    <dbReference type="NCBI Taxonomy" id="415222"/>
    <lineage>
        <taxon>Bacteria</taxon>
        <taxon>Pseudomonadati</taxon>
        <taxon>Verrucomicrobiota</taxon>
        <taxon>Opitutia</taxon>
        <taxon>Puniceicoccales</taxon>
        <taxon>Pelagicoccaceae</taxon>
        <taxon>Pelagicoccus</taxon>
    </lineage>
</organism>
<sequence>MQKTKKSIAKRFKLTGNGKLRRRSPGQRHHLHQKSTKQKRNLNKDKSVSDGRQADLMRGLPHGL</sequence>
<dbReference type="RefSeq" id="WP_185658538.1">
    <property type="nucleotide sequence ID" value="NZ_CAWPOO010000001.1"/>
</dbReference>
<dbReference type="AlphaFoldDB" id="A0A7X1B304"/>
<name>A0A7X1B304_9BACT</name>
<dbReference type="NCBIfam" id="TIGR00001">
    <property type="entry name" value="rpmI_bact"/>
    <property type="match status" value="1"/>
</dbReference>
<dbReference type="Proteomes" id="UP000526501">
    <property type="component" value="Unassembled WGS sequence"/>
</dbReference>
<dbReference type="InterPro" id="IPR021137">
    <property type="entry name" value="Ribosomal_bL35-like"/>
</dbReference>
<dbReference type="InterPro" id="IPR037229">
    <property type="entry name" value="Ribosomal_bL35_sf"/>
</dbReference>
<evidence type="ECO:0000256" key="3">
    <source>
        <dbReference type="ARBA" id="ARBA00023274"/>
    </source>
</evidence>
<accession>A0A7X1B304</accession>
<evidence type="ECO:0000256" key="7">
    <source>
        <dbReference type="SAM" id="MobiDB-lite"/>
    </source>
</evidence>
<evidence type="ECO:0000256" key="4">
    <source>
        <dbReference type="ARBA" id="ARBA00071664"/>
    </source>
</evidence>
<dbReference type="GO" id="GO:0006412">
    <property type="term" value="P:translation"/>
    <property type="evidence" value="ECO:0007669"/>
    <property type="project" value="UniProtKB-UniRule"/>
</dbReference>
<feature type="compositionally biased region" description="Basic residues" evidence="7">
    <location>
        <begin position="1"/>
        <end position="41"/>
    </location>
</feature>
<dbReference type="PANTHER" id="PTHR33343">
    <property type="entry name" value="54S RIBOSOMAL PROTEIN BL35M"/>
    <property type="match status" value="1"/>
</dbReference>
<dbReference type="EMBL" id="JACHVC010000001">
    <property type="protein sequence ID" value="MBC2604647.1"/>
    <property type="molecule type" value="Genomic_DNA"/>
</dbReference>
<feature type="region of interest" description="Disordered" evidence="7">
    <location>
        <begin position="1"/>
        <end position="64"/>
    </location>
</feature>